<evidence type="ECO:0000259" key="9">
    <source>
        <dbReference type="SMART" id="SM00977"/>
    </source>
</evidence>
<comment type="subcellular location">
    <subcellularLocation>
        <location evidence="1 8">Cytoplasm</location>
    </subcellularLocation>
</comment>
<keyword evidence="4 8" id="KW-0819">tRNA processing</keyword>
<dbReference type="Pfam" id="PF11734">
    <property type="entry name" value="TilS_C"/>
    <property type="match status" value="1"/>
</dbReference>
<dbReference type="InterPro" id="IPR011063">
    <property type="entry name" value="TilS/TtcA_N"/>
</dbReference>
<evidence type="ECO:0000256" key="2">
    <source>
        <dbReference type="ARBA" id="ARBA00022490"/>
    </source>
</evidence>
<proteinExistence type="inferred from homology"/>
<dbReference type="Gene3D" id="3.40.50.620">
    <property type="entry name" value="HUPs"/>
    <property type="match status" value="1"/>
</dbReference>
<evidence type="ECO:0000313" key="11">
    <source>
        <dbReference type="Proteomes" id="UP001207605"/>
    </source>
</evidence>
<keyword evidence="6 8" id="KW-0067">ATP-binding</keyword>
<feature type="binding site" evidence="8">
    <location>
        <begin position="13"/>
        <end position="18"/>
    </location>
    <ligand>
        <name>ATP</name>
        <dbReference type="ChEBI" id="CHEBI:30616"/>
    </ligand>
</feature>
<gene>
    <name evidence="8 10" type="primary">tilS</name>
    <name evidence="10" type="ORF">OCV65_11040</name>
</gene>
<dbReference type="HAMAP" id="MF_01161">
    <property type="entry name" value="tRNA_Ile_lys_synt"/>
    <property type="match status" value="1"/>
</dbReference>
<comment type="similarity">
    <text evidence="8">Belongs to the tRNA(Ile)-lysidine synthase family.</text>
</comment>
<dbReference type="Gene3D" id="1.20.59.20">
    <property type="match status" value="1"/>
</dbReference>
<dbReference type="SUPFAM" id="SSF52402">
    <property type="entry name" value="Adenine nucleotide alpha hydrolases-like"/>
    <property type="match status" value="1"/>
</dbReference>
<accession>A0ABT2S851</accession>
<dbReference type="InterPro" id="IPR012795">
    <property type="entry name" value="tRNA_Ile_lys_synt_N"/>
</dbReference>
<dbReference type="Pfam" id="PF01171">
    <property type="entry name" value="ATP_bind_3"/>
    <property type="match status" value="1"/>
</dbReference>
<dbReference type="InterPro" id="IPR012796">
    <property type="entry name" value="Lysidine-tRNA-synth_C"/>
</dbReference>
<evidence type="ECO:0000256" key="4">
    <source>
        <dbReference type="ARBA" id="ARBA00022694"/>
    </source>
</evidence>
<keyword evidence="2 8" id="KW-0963">Cytoplasm</keyword>
<dbReference type="NCBIfam" id="TIGR02432">
    <property type="entry name" value="lysidine_TilS_N"/>
    <property type="match status" value="1"/>
</dbReference>
<dbReference type="InterPro" id="IPR012094">
    <property type="entry name" value="tRNA_Ile_lys_synt"/>
</dbReference>
<keyword evidence="11" id="KW-1185">Reference proteome</keyword>
<evidence type="ECO:0000256" key="5">
    <source>
        <dbReference type="ARBA" id="ARBA00022741"/>
    </source>
</evidence>
<dbReference type="CDD" id="cd01992">
    <property type="entry name" value="TilS_N"/>
    <property type="match status" value="1"/>
</dbReference>
<dbReference type="EMBL" id="JAOQJV010000017">
    <property type="protein sequence ID" value="MCU6700764.1"/>
    <property type="molecule type" value="Genomic_DNA"/>
</dbReference>
<reference evidence="10 11" key="1">
    <citation type="journal article" date="2021" name="ISME Commun">
        <title>Automated analysis of genomic sequences facilitates high-throughput and comprehensive description of bacteria.</title>
        <authorList>
            <person name="Hitch T.C.A."/>
        </authorList>
    </citation>
    <scope>NUCLEOTIDE SEQUENCE [LARGE SCALE GENOMIC DNA]</scope>
    <source>
        <strain evidence="10 11">Sanger_02</strain>
    </source>
</reference>
<dbReference type="SMART" id="SM00977">
    <property type="entry name" value="TilS_C"/>
    <property type="match status" value="1"/>
</dbReference>
<evidence type="ECO:0000256" key="7">
    <source>
        <dbReference type="ARBA" id="ARBA00048539"/>
    </source>
</evidence>
<feature type="domain" description="Lysidine-tRNA(Ile) synthetase C-terminal" evidence="9">
    <location>
        <begin position="385"/>
        <end position="457"/>
    </location>
</feature>
<dbReference type="NCBIfam" id="TIGR02433">
    <property type="entry name" value="lysidine_TilS_C"/>
    <property type="match status" value="1"/>
</dbReference>
<dbReference type="SUPFAM" id="SSF56037">
    <property type="entry name" value="PheT/TilS domain"/>
    <property type="match status" value="1"/>
</dbReference>
<evidence type="ECO:0000256" key="1">
    <source>
        <dbReference type="ARBA" id="ARBA00004496"/>
    </source>
</evidence>
<dbReference type="RefSeq" id="WP_262582109.1">
    <property type="nucleotide sequence ID" value="NZ_JAOQJV010000017.1"/>
</dbReference>
<organism evidence="10 11">
    <name type="scientific">Dorea ammoniilytica</name>
    <dbReference type="NCBI Taxonomy" id="2981788"/>
    <lineage>
        <taxon>Bacteria</taxon>
        <taxon>Bacillati</taxon>
        <taxon>Bacillota</taxon>
        <taxon>Clostridia</taxon>
        <taxon>Lachnospirales</taxon>
        <taxon>Lachnospiraceae</taxon>
        <taxon>Dorea</taxon>
    </lineage>
</organism>
<name>A0ABT2S851_9FIRM</name>
<comment type="caution">
    <text evidence="10">The sequence shown here is derived from an EMBL/GenBank/DDBJ whole genome shotgun (WGS) entry which is preliminary data.</text>
</comment>
<keyword evidence="5 8" id="KW-0547">Nucleotide-binding</keyword>
<dbReference type="Proteomes" id="UP001207605">
    <property type="component" value="Unassembled WGS sequence"/>
</dbReference>
<keyword evidence="3 8" id="KW-0436">Ligase</keyword>
<dbReference type="PANTHER" id="PTHR43033:SF1">
    <property type="entry name" value="TRNA(ILE)-LYSIDINE SYNTHASE-RELATED"/>
    <property type="match status" value="1"/>
</dbReference>
<evidence type="ECO:0000256" key="3">
    <source>
        <dbReference type="ARBA" id="ARBA00022598"/>
    </source>
</evidence>
<comment type="domain">
    <text evidence="8">The N-terminal region contains the highly conserved SGGXDS motif, predicted to be a P-loop motif involved in ATP binding.</text>
</comment>
<comment type="function">
    <text evidence="8">Ligates lysine onto the cytidine present at position 34 of the AUA codon-specific tRNA(Ile) that contains the anticodon CAU, in an ATP-dependent manner. Cytidine is converted to lysidine, thus changing the amino acid specificity of the tRNA from methionine to isoleucine.</text>
</comment>
<sequence length="471" mass="54440">MIEKEDVVIAGVSGGADSVCLLLLLEKLKKEWEFGLAVVHVNHCLRGKDADADEIFVRNLCEKMDIPILCVREDVKAYAEQYKLSEEEAGREVRRAAYRQAMDAYNGTKIALAHHMDDNAETMLLNLARGTGMKGMAGIRPVNSNYIRPLLAVRRSEIEEYLRKQRTGYQTDNTNLEDAYTRNRIRNHVIPYLESHVNRKTVEHMQEYAEQMEQAAGYLDRQTDKLWNACVKDSDIGYQIALEPFQEEDKALHPYLIRRVIAAAAGREKDIESVHVKNVAELCDRQSGRRVMLPYGLEAVREYDTIWIRKKKSEMERWGNGKNVVKECEGKLSEVLLCRPGKEAFDRQTEEGVHLRVFTFEKIPDAFEERLYTKWFDYDIIQSNVVLRGRRPGDYLQIDAQGHTQKLKNYLINAKIPKGQRDQIPLIAAGQEILWIIGYRQNQKYQVTEHTKRILEIQVEDYGGKEDGRAY</sequence>
<evidence type="ECO:0000256" key="6">
    <source>
        <dbReference type="ARBA" id="ARBA00022840"/>
    </source>
</evidence>
<evidence type="ECO:0000256" key="8">
    <source>
        <dbReference type="HAMAP-Rule" id="MF_01161"/>
    </source>
</evidence>
<dbReference type="PANTHER" id="PTHR43033">
    <property type="entry name" value="TRNA(ILE)-LYSIDINE SYNTHASE-RELATED"/>
    <property type="match status" value="1"/>
</dbReference>
<evidence type="ECO:0000313" key="10">
    <source>
        <dbReference type="EMBL" id="MCU6700764.1"/>
    </source>
</evidence>
<comment type="catalytic activity">
    <reaction evidence="7 8">
        <text>cytidine(34) in tRNA(Ile2) + L-lysine + ATP = lysidine(34) in tRNA(Ile2) + AMP + diphosphate + H(+)</text>
        <dbReference type="Rhea" id="RHEA:43744"/>
        <dbReference type="Rhea" id="RHEA-COMP:10625"/>
        <dbReference type="Rhea" id="RHEA-COMP:10670"/>
        <dbReference type="ChEBI" id="CHEBI:15378"/>
        <dbReference type="ChEBI" id="CHEBI:30616"/>
        <dbReference type="ChEBI" id="CHEBI:32551"/>
        <dbReference type="ChEBI" id="CHEBI:33019"/>
        <dbReference type="ChEBI" id="CHEBI:82748"/>
        <dbReference type="ChEBI" id="CHEBI:83665"/>
        <dbReference type="ChEBI" id="CHEBI:456215"/>
        <dbReference type="EC" id="6.3.4.19"/>
    </reaction>
</comment>
<dbReference type="EC" id="6.3.4.19" evidence="8"/>
<dbReference type="SUPFAM" id="SSF82829">
    <property type="entry name" value="MesJ substrate recognition domain-like"/>
    <property type="match status" value="1"/>
</dbReference>
<dbReference type="InterPro" id="IPR014729">
    <property type="entry name" value="Rossmann-like_a/b/a_fold"/>
</dbReference>
<dbReference type="GO" id="GO:0032267">
    <property type="term" value="F:tRNA(Ile)-lysidine synthase activity"/>
    <property type="evidence" value="ECO:0007669"/>
    <property type="project" value="UniProtKB-EC"/>
</dbReference>
<protein>
    <recommendedName>
        <fullName evidence="8">tRNA(Ile)-lysidine synthase</fullName>
        <ecNumber evidence="8">6.3.4.19</ecNumber>
    </recommendedName>
    <alternativeName>
        <fullName evidence="8">tRNA(Ile)-2-lysyl-cytidine synthase</fullName>
    </alternativeName>
    <alternativeName>
        <fullName evidence="8">tRNA(Ile)-lysidine synthetase</fullName>
    </alternativeName>
</protein>